<evidence type="ECO:0000256" key="2">
    <source>
        <dbReference type="ARBA" id="ARBA00005300"/>
    </source>
</evidence>
<evidence type="ECO:0000256" key="7">
    <source>
        <dbReference type="ARBA" id="ARBA00022801"/>
    </source>
</evidence>
<evidence type="ECO:0000256" key="3">
    <source>
        <dbReference type="ARBA" id="ARBA00012180"/>
    </source>
</evidence>
<evidence type="ECO:0000256" key="8">
    <source>
        <dbReference type="SAM" id="MobiDB-lite"/>
    </source>
</evidence>
<evidence type="ECO:0000256" key="6">
    <source>
        <dbReference type="ARBA" id="ARBA00022759"/>
    </source>
</evidence>
<dbReference type="PROSITE" id="PS50879">
    <property type="entry name" value="RNASE_H_1"/>
    <property type="match status" value="1"/>
</dbReference>
<keyword evidence="6" id="KW-0255">Endonuclease</keyword>
<dbReference type="STRING" id="71717.A0A4Y7SSP4"/>
<keyword evidence="4" id="KW-0540">Nuclease</keyword>
<dbReference type="GO" id="GO:0043137">
    <property type="term" value="P:DNA replication, removal of RNA primer"/>
    <property type="evidence" value="ECO:0007669"/>
    <property type="project" value="TreeGrafter"/>
</dbReference>
<dbReference type="Pfam" id="PF00075">
    <property type="entry name" value="RNase_H"/>
    <property type="match status" value="1"/>
</dbReference>
<evidence type="ECO:0000313" key="11">
    <source>
        <dbReference type="Proteomes" id="UP000298030"/>
    </source>
</evidence>
<feature type="non-terminal residue" evidence="10">
    <location>
        <position position="1"/>
    </location>
</feature>
<dbReference type="PANTHER" id="PTHR10642:SF26">
    <property type="entry name" value="RIBONUCLEASE H1"/>
    <property type="match status" value="1"/>
</dbReference>
<dbReference type="Gene3D" id="3.30.420.10">
    <property type="entry name" value="Ribonuclease H-like superfamily/Ribonuclease H"/>
    <property type="match status" value="1"/>
</dbReference>
<protein>
    <recommendedName>
        <fullName evidence="3">ribonuclease H</fullName>
        <ecNumber evidence="3">3.1.26.4</ecNumber>
    </recommendedName>
</protein>
<keyword evidence="11" id="KW-1185">Reference proteome</keyword>
<comment type="catalytic activity">
    <reaction evidence="1">
        <text>Endonucleolytic cleavage to 5'-phosphomonoester.</text>
        <dbReference type="EC" id="3.1.26.4"/>
    </reaction>
</comment>
<feature type="compositionally biased region" description="Polar residues" evidence="8">
    <location>
        <begin position="1"/>
        <end position="18"/>
    </location>
</feature>
<dbReference type="SUPFAM" id="SSF53098">
    <property type="entry name" value="Ribonuclease H-like"/>
    <property type="match status" value="1"/>
</dbReference>
<comment type="similarity">
    <text evidence="2">Belongs to the RNase H family.</text>
</comment>
<dbReference type="GO" id="GO:0046872">
    <property type="term" value="F:metal ion binding"/>
    <property type="evidence" value="ECO:0007669"/>
    <property type="project" value="UniProtKB-KW"/>
</dbReference>
<evidence type="ECO:0000313" key="10">
    <source>
        <dbReference type="EMBL" id="TEB24822.1"/>
    </source>
</evidence>
<accession>A0A4Y7SSP4</accession>
<evidence type="ECO:0000256" key="5">
    <source>
        <dbReference type="ARBA" id="ARBA00022723"/>
    </source>
</evidence>
<dbReference type="InterPro" id="IPR050092">
    <property type="entry name" value="RNase_H"/>
</dbReference>
<dbReference type="InterPro" id="IPR002156">
    <property type="entry name" value="RNaseH_domain"/>
</dbReference>
<dbReference type="GO" id="GO:0003676">
    <property type="term" value="F:nucleic acid binding"/>
    <property type="evidence" value="ECO:0007669"/>
    <property type="project" value="InterPro"/>
</dbReference>
<comment type="caution">
    <text evidence="10">The sequence shown here is derived from an EMBL/GenBank/DDBJ whole genome shotgun (WGS) entry which is preliminary data.</text>
</comment>
<keyword evidence="5" id="KW-0479">Metal-binding</keyword>
<dbReference type="InterPro" id="IPR012337">
    <property type="entry name" value="RNaseH-like_sf"/>
</dbReference>
<sequence length="105" mass="11226">TVYTDSSCTSNGAQSARAGSSIWYGPDDPRNTAFRLEGQGHTNNTGELAAVLIALQQNKDTKRLNVLSDSKYALDAVTKHTNKWAQIGYIGVTNKELVGAIAGEL</sequence>
<gene>
    <name evidence="10" type="ORF">FA13DRAFT_1599474</name>
</gene>
<feature type="domain" description="RNase H type-1" evidence="9">
    <location>
        <begin position="1"/>
        <end position="105"/>
    </location>
</feature>
<dbReference type="AlphaFoldDB" id="A0A4Y7SSP4"/>
<dbReference type="GO" id="GO:0004523">
    <property type="term" value="F:RNA-DNA hybrid ribonuclease activity"/>
    <property type="evidence" value="ECO:0007669"/>
    <property type="project" value="UniProtKB-EC"/>
</dbReference>
<name>A0A4Y7SSP4_COPMI</name>
<feature type="non-terminal residue" evidence="10">
    <location>
        <position position="105"/>
    </location>
</feature>
<proteinExistence type="inferred from homology"/>
<organism evidence="10 11">
    <name type="scientific">Coprinellus micaceus</name>
    <name type="common">Glistening ink-cap mushroom</name>
    <name type="synonym">Coprinus micaceus</name>
    <dbReference type="NCBI Taxonomy" id="71717"/>
    <lineage>
        <taxon>Eukaryota</taxon>
        <taxon>Fungi</taxon>
        <taxon>Dikarya</taxon>
        <taxon>Basidiomycota</taxon>
        <taxon>Agaricomycotina</taxon>
        <taxon>Agaricomycetes</taxon>
        <taxon>Agaricomycetidae</taxon>
        <taxon>Agaricales</taxon>
        <taxon>Agaricineae</taxon>
        <taxon>Psathyrellaceae</taxon>
        <taxon>Coprinellus</taxon>
    </lineage>
</organism>
<keyword evidence="7" id="KW-0378">Hydrolase</keyword>
<reference evidence="10 11" key="1">
    <citation type="journal article" date="2019" name="Nat. Ecol. Evol.">
        <title>Megaphylogeny resolves global patterns of mushroom evolution.</title>
        <authorList>
            <person name="Varga T."/>
            <person name="Krizsan K."/>
            <person name="Foldi C."/>
            <person name="Dima B."/>
            <person name="Sanchez-Garcia M."/>
            <person name="Sanchez-Ramirez S."/>
            <person name="Szollosi G.J."/>
            <person name="Szarkandi J.G."/>
            <person name="Papp V."/>
            <person name="Albert L."/>
            <person name="Andreopoulos W."/>
            <person name="Angelini C."/>
            <person name="Antonin V."/>
            <person name="Barry K.W."/>
            <person name="Bougher N.L."/>
            <person name="Buchanan P."/>
            <person name="Buyck B."/>
            <person name="Bense V."/>
            <person name="Catcheside P."/>
            <person name="Chovatia M."/>
            <person name="Cooper J."/>
            <person name="Damon W."/>
            <person name="Desjardin D."/>
            <person name="Finy P."/>
            <person name="Geml J."/>
            <person name="Haridas S."/>
            <person name="Hughes K."/>
            <person name="Justo A."/>
            <person name="Karasinski D."/>
            <person name="Kautmanova I."/>
            <person name="Kiss B."/>
            <person name="Kocsube S."/>
            <person name="Kotiranta H."/>
            <person name="LaButti K.M."/>
            <person name="Lechner B.E."/>
            <person name="Liimatainen K."/>
            <person name="Lipzen A."/>
            <person name="Lukacs Z."/>
            <person name="Mihaltcheva S."/>
            <person name="Morgado L.N."/>
            <person name="Niskanen T."/>
            <person name="Noordeloos M.E."/>
            <person name="Ohm R.A."/>
            <person name="Ortiz-Santana B."/>
            <person name="Ovrebo C."/>
            <person name="Racz N."/>
            <person name="Riley R."/>
            <person name="Savchenko A."/>
            <person name="Shiryaev A."/>
            <person name="Soop K."/>
            <person name="Spirin V."/>
            <person name="Szebenyi C."/>
            <person name="Tomsovsky M."/>
            <person name="Tulloss R.E."/>
            <person name="Uehling J."/>
            <person name="Grigoriev I.V."/>
            <person name="Vagvolgyi C."/>
            <person name="Papp T."/>
            <person name="Martin F.M."/>
            <person name="Miettinen O."/>
            <person name="Hibbett D.S."/>
            <person name="Nagy L.G."/>
        </authorList>
    </citation>
    <scope>NUCLEOTIDE SEQUENCE [LARGE SCALE GENOMIC DNA]</scope>
    <source>
        <strain evidence="10 11">FP101781</strain>
    </source>
</reference>
<feature type="region of interest" description="Disordered" evidence="8">
    <location>
        <begin position="1"/>
        <end position="22"/>
    </location>
</feature>
<evidence type="ECO:0000256" key="1">
    <source>
        <dbReference type="ARBA" id="ARBA00000077"/>
    </source>
</evidence>
<dbReference type="EC" id="3.1.26.4" evidence="3"/>
<evidence type="ECO:0000256" key="4">
    <source>
        <dbReference type="ARBA" id="ARBA00022722"/>
    </source>
</evidence>
<evidence type="ECO:0000259" key="9">
    <source>
        <dbReference type="PROSITE" id="PS50879"/>
    </source>
</evidence>
<dbReference type="EMBL" id="QPFP01000062">
    <property type="protein sequence ID" value="TEB24822.1"/>
    <property type="molecule type" value="Genomic_DNA"/>
</dbReference>
<dbReference type="InterPro" id="IPR036397">
    <property type="entry name" value="RNaseH_sf"/>
</dbReference>
<dbReference type="Proteomes" id="UP000298030">
    <property type="component" value="Unassembled WGS sequence"/>
</dbReference>
<dbReference type="OrthoDB" id="2752996at2759"/>
<dbReference type="PANTHER" id="PTHR10642">
    <property type="entry name" value="RIBONUCLEASE H1"/>
    <property type="match status" value="1"/>
</dbReference>